<keyword evidence="2" id="KW-1185">Reference proteome</keyword>
<evidence type="ECO:0000313" key="2">
    <source>
        <dbReference type="Proteomes" id="UP000494163"/>
    </source>
</evidence>
<sequence>MVLPTVSIRDLESECFHSIDEIFREDTQYGEHIVAKFDDFKIILPRAFNQITDNDLHTLNHNNFSIYKNEPEHHWGGLAALQFEYHGKEQMLKELEDRLNSISDGYKPTVPIDYMLPDYEYRILEISPVMDLYYSRCRLATTPDCYVHLPEKLNHLDQFELRELEQNNFSIVKATNDSVYLTKCDEPEFDINYGEKIIVISDDWQIYLPNRFNAMGDDDIDLINNNYFSLYKNMPESHWGGLAPLGFEYDGNFKAAKQLRNWLNSLSENYQPSVPIQFMECDFMYQINKIYPVASLYYAECRLAKSTDCYVHLPEVFNYLNNADIHKLSSGNFSIVKTYEYYGEEQMILIYHGKKNDYNIYLNDCNVHKLRNILKKFR</sequence>
<organism evidence="1 2">
    <name type="scientific">Drosophila busckii</name>
    <name type="common">Fruit fly</name>
    <dbReference type="NCBI Taxonomy" id="30019"/>
    <lineage>
        <taxon>Eukaryota</taxon>
        <taxon>Metazoa</taxon>
        <taxon>Ecdysozoa</taxon>
        <taxon>Arthropoda</taxon>
        <taxon>Hexapoda</taxon>
        <taxon>Insecta</taxon>
        <taxon>Pterygota</taxon>
        <taxon>Neoptera</taxon>
        <taxon>Endopterygota</taxon>
        <taxon>Diptera</taxon>
        <taxon>Brachycera</taxon>
        <taxon>Muscomorpha</taxon>
        <taxon>Ephydroidea</taxon>
        <taxon>Drosophilidae</taxon>
        <taxon>Drosophila</taxon>
    </lineage>
</organism>
<evidence type="ECO:0000313" key="1">
    <source>
        <dbReference type="EMBL" id="ALC38125.1"/>
    </source>
</evidence>
<gene>
    <name evidence="1" type="ORF">Dbus_chr2Lg210</name>
</gene>
<dbReference type="AlphaFoldDB" id="A0A0M4ENA2"/>
<dbReference type="EMBL" id="CP012523">
    <property type="protein sequence ID" value="ALC38125.1"/>
    <property type="molecule type" value="Genomic_DNA"/>
</dbReference>
<protein>
    <submittedName>
        <fullName evidence="1">Maker398</fullName>
    </submittedName>
</protein>
<proteinExistence type="predicted"/>
<reference evidence="1 2" key="1">
    <citation type="submission" date="2015-08" db="EMBL/GenBank/DDBJ databases">
        <title>Ancestral chromatin configuration constrains chromatin evolution on differentiating sex chromosomes in Drosophila.</title>
        <authorList>
            <person name="Zhou Q."/>
            <person name="Bachtrog D."/>
        </authorList>
    </citation>
    <scope>NUCLEOTIDE SEQUENCE [LARGE SCALE GENOMIC DNA]</scope>
    <source>
        <tissue evidence="1">Whole larvae</tissue>
    </source>
</reference>
<dbReference type="Proteomes" id="UP000494163">
    <property type="component" value="Chromosome 2L"/>
</dbReference>
<accession>A0A0M4ENA2</accession>
<name>A0A0M4ENA2_DROBS</name>